<dbReference type="GO" id="GO:0046872">
    <property type="term" value="F:metal ion binding"/>
    <property type="evidence" value="ECO:0007669"/>
    <property type="project" value="UniProtKB-KW"/>
</dbReference>
<evidence type="ECO:0000259" key="6">
    <source>
        <dbReference type="PROSITE" id="PS51007"/>
    </source>
</evidence>
<keyword evidence="5" id="KW-0812">Transmembrane</keyword>
<organism evidence="7 8">
    <name type="scientific">Simiduia aestuariiviva</name>
    <dbReference type="NCBI Taxonomy" id="1510459"/>
    <lineage>
        <taxon>Bacteria</taxon>
        <taxon>Pseudomonadati</taxon>
        <taxon>Pseudomonadota</taxon>
        <taxon>Gammaproteobacteria</taxon>
        <taxon>Cellvibrionales</taxon>
        <taxon>Cellvibrionaceae</taxon>
        <taxon>Simiduia</taxon>
    </lineage>
</organism>
<keyword evidence="8" id="KW-1185">Reference proteome</keyword>
<evidence type="ECO:0000256" key="5">
    <source>
        <dbReference type="SAM" id="Phobius"/>
    </source>
</evidence>
<sequence>MTHWIKTLASQRWLRWLVGTAVTFVAVVVMAFVYFVETSKSLQPQEEVTDKTVYLTQHWSDAERDIYYYTPQGTSVPQGANLGALRYSWFINLEMPLSTERFAAPSNMRRFKFLVDPEASTANPDHLPVGFTKHFNTDIGEDVLDITCAACHTGELHYQKGDTNYAVRVDGGQAMHAFTDLNRGTFGPTLITALIETWANPVKFNRFADKVLADGGDRAALKTQLGQSLKAFVGIKQNNPLKHLYPTREGYGRTDALGRIANTLFGDHLIESNMQVGDAPVSYPYLWNIWKFNWVQYNGSVAQPLARNIGEALGVGAVIPLITPEGAPLPAHQRFRSSVRIPDIEKIEHTLQTLQEPAWPTEIFGAVNEALAADGKALFENHCVECHGPHPASAARMHAEAPLKTSTDDQWLIEVIDLDHIGTDPNAAEGFINKTYDLTPAGIDKATIGAVLTPLFDKQLARDILARLQTLAAKQQADGNNDSIFATLAANYPDPDQLALDGFNAAPFDAIRTALTENNFLPSKKVNADYQPYRQLGCNTQCQINALWWNLDYGQAAVAKKLDALDPTALTEGVGLNIVGLLIKARYYEDNQLSHEQIQCLEGFGTLDLPQQIAGYKPRPLAGVWATPPFLHNGSVPNIYQMLMPPAERDKRFFVGRRDYDPAHLGYITTPAAGREHDGMWFDTGITGNHNTGHGFSASPEQWAAYKADYKANPLPKGIIGPELSHEQRMALIEYLKVHRDNPEGYQFTPGSSCLASYP</sequence>
<dbReference type="AlphaFoldDB" id="A0A839UG64"/>
<dbReference type="PANTHER" id="PTHR30600:SF9">
    <property type="entry name" value="BLR7738 PROTEIN"/>
    <property type="match status" value="1"/>
</dbReference>
<feature type="transmembrane region" description="Helical" evidence="5">
    <location>
        <begin position="12"/>
        <end position="36"/>
    </location>
</feature>
<dbReference type="Pfam" id="PF21419">
    <property type="entry name" value="RoxA-like_Cyt-c"/>
    <property type="match status" value="1"/>
</dbReference>
<dbReference type="NCBIfam" id="NF040606">
    <property type="entry name" value="CytoC_perox"/>
    <property type="match status" value="1"/>
</dbReference>
<dbReference type="SUPFAM" id="SSF46626">
    <property type="entry name" value="Cytochrome c"/>
    <property type="match status" value="1"/>
</dbReference>
<dbReference type="Proteomes" id="UP000559987">
    <property type="component" value="Unassembled WGS sequence"/>
</dbReference>
<dbReference type="GO" id="GO:0020037">
    <property type="term" value="F:heme binding"/>
    <property type="evidence" value="ECO:0007669"/>
    <property type="project" value="InterPro"/>
</dbReference>
<evidence type="ECO:0000256" key="1">
    <source>
        <dbReference type="ARBA" id="ARBA00022617"/>
    </source>
</evidence>
<name>A0A839UG64_9GAMM</name>
<dbReference type="InterPro" id="IPR009056">
    <property type="entry name" value="Cyt_c-like_dom"/>
</dbReference>
<evidence type="ECO:0000256" key="3">
    <source>
        <dbReference type="ARBA" id="ARBA00023004"/>
    </source>
</evidence>
<keyword evidence="5" id="KW-1133">Transmembrane helix</keyword>
<dbReference type="RefSeq" id="WP_246341099.1">
    <property type="nucleotide sequence ID" value="NZ_JACHXZ010000001.1"/>
</dbReference>
<feature type="domain" description="Cytochrome c" evidence="6">
    <location>
        <begin position="370"/>
        <end position="472"/>
    </location>
</feature>
<keyword evidence="3 4" id="KW-0408">Iron</keyword>
<proteinExistence type="predicted"/>
<dbReference type="GO" id="GO:0009055">
    <property type="term" value="F:electron transfer activity"/>
    <property type="evidence" value="ECO:0007669"/>
    <property type="project" value="InterPro"/>
</dbReference>
<evidence type="ECO:0000256" key="4">
    <source>
        <dbReference type="PROSITE-ProRule" id="PRU00433"/>
    </source>
</evidence>
<dbReference type="EMBL" id="JACHXZ010000001">
    <property type="protein sequence ID" value="MBB3166882.1"/>
    <property type="molecule type" value="Genomic_DNA"/>
</dbReference>
<dbReference type="Gene3D" id="1.10.760.10">
    <property type="entry name" value="Cytochrome c-like domain"/>
    <property type="match status" value="2"/>
</dbReference>
<keyword evidence="2 4" id="KW-0479">Metal-binding</keyword>
<gene>
    <name evidence="7" type="ORF">FHS30_000058</name>
</gene>
<dbReference type="PROSITE" id="PS51007">
    <property type="entry name" value="CYTC"/>
    <property type="match status" value="1"/>
</dbReference>
<keyword evidence="5" id="KW-0472">Membrane</keyword>
<dbReference type="PANTHER" id="PTHR30600">
    <property type="entry name" value="CYTOCHROME C PEROXIDASE-RELATED"/>
    <property type="match status" value="1"/>
</dbReference>
<keyword evidence="1 4" id="KW-0349">Heme</keyword>
<evidence type="ECO:0000313" key="7">
    <source>
        <dbReference type="EMBL" id="MBB3166882.1"/>
    </source>
</evidence>
<dbReference type="InterPro" id="IPR036909">
    <property type="entry name" value="Cyt_c-like_dom_sf"/>
</dbReference>
<accession>A0A839UG64</accession>
<evidence type="ECO:0000313" key="8">
    <source>
        <dbReference type="Proteomes" id="UP000559987"/>
    </source>
</evidence>
<reference evidence="7 8" key="1">
    <citation type="submission" date="2020-08" db="EMBL/GenBank/DDBJ databases">
        <title>Genomic Encyclopedia of Type Strains, Phase III (KMG-III): the genomes of soil and plant-associated and newly described type strains.</title>
        <authorList>
            <person name="Whitman W."/>
        </authorList>
    </citation>
    <scope>NUCLEOTIDE SEQUENCE [LARGE SCALE GENOMIC DNA]</scope>
    <source>
        <strain evidence="7 8">CECT 8571</strain>
    </source>
</reference>
<protein>
    <submittedName>
        <fullName evidence="7">Mono/diheme cytochrome c family protein</fullName>
    </submittedName>
</protein>
<evidence type="ECO:0000256" key="2">
    <source>
        <dbReference type="ARBA" id="ARBA00022723"/>
    </source>
</evidence>
<dbReference type="InterPro" id="IPR051395">
    <property type="entry name" value="Cytochrome_c_Peroxidase/MauG"/>
</dbReference>
<dbReference type="GO" id="GO:0004130">
    <property type="term" value="F:cytochrome-c peroxidase activity"/>
    <property type="evidence" value="ECO:0007669"/>
    <property type="project" value="TreeGrafter"/>
</dbReference>
<comment type="caution">
    <text evidence="7">The sequence shown here is derived from an EMBL/GenBank/DDBJ whole genome shotgun (WGS) entry which is preliminary data.</text>
</comment>
<dbReference type="InterPro" id="IPR047758">
    <property type="entry name" value="CytoC_perox"/>
</dbReference>